<dbReference type="PANTHER" id="PTHR34591:SF52">
    <property type="entry name" value="F-BOX DOMAIN-CONTAINING PROTEIN"/>
    <property type="match status" value="1"/>
</dbReference>
<name>A0A3L6S9W2_PANMI</name>
<dbReference type="EMBL" id="PQIB02000005">
    <property type="protein sequence ID" value="RLN17339.1"/>
    <property type="molecule type" value="Genomic_DNA"/>
</dbReference>
<dbReference type="AlphaFoldDB" id="A0A3L6S9W2"/>
<organism evidence="1 2">
    <name type="scientific">Panicum miliaceum</name>
    <name type="common">Proso millet</name>
    <name type="synonym">Broomcorn millet</name>
    <dbReference type="NCBI Taxonomy" id="4540"/>
    <lineage>
        <taxon>Eukaryota</taxon>
        <taxon>Viridiplantae</taxon>
        <taxon>Streptophyta</taxon>
        <taxon>Embryophyta</taxon>
        <taxon>Tracheophyta</taxon>
        <taxon>Spermatophyta</taxon>
        <taxon>Magnoliopsida</taxon>
        <taxon>Liliopsida</taxon>
        <taxon>Poales</taxon>
        <taxon>Poaceae</taxon>
        <taxon>PACMAD clade</taxon>
        <taxon>Panicoideae</taxon>
        <taxon>Panicodae</taxon>
        <taxon>Paniceae</taxon>
        <taxon>Panicinae</taxon>
        <taxon>Panicum</taxon>
        <taxon>Panicum sect. Panicum</taxon>
    </lineage>
</organism>
<comment type="caution">
    <text evidence="1">The sequence shown here is derived from an EMBL/GenBank/DDBJ whole genome shotgun (WGS) entry which is preliminary data.</text>
</comment>
<accession>A0A3L6S9W2</accession>
<dbReference type="OrthoDB" id="639965at2759"/>
<dbReference type="Proteomes" id="UP000275267">
    <property type="component" value="Unassembled WGS sequence"/>
</dbReference>
<protein>
    <submittedName>
        <fullName evidence="1">Uncharacterized protein</fullName>
    </submittedName>
</protein>
<evidence type="ECO:0000313" key="1">
    <source>
        <dbReference type="EMBL" id="RLN17339.1"/>
    </source>
</evidence>
<dbReference type="STRING" id="4540.A0A3L6S9W2"/>
<dbReference type="PANTHER" id="PTHR34591">
    <property type="entry name" value="OS03G0653100 PROTEIN-RELATED"/>
    <property type="match status" value="1"/>
</dbReference>
<gene>
    <name evidence="1" type="ORF">C2845_PM02G03160</name>
</gene>
<sequence>MSRRAKHELDPSIEESEWPPSRYVLHVFSSKTGRWEERPFVRNGRAMGTVRDMRKAFLFYVKRYAAYWQGELYVHCEANFVMRYLAVEASTRPEALHLGKSEKGVYCALVDESNQTWQIRVWTLKKLCDQMEWVLMHQANLGSLLARQDYDYQIDGPWILSDINYRRRCGKGGETVVQERLEWDSDNDYVVQAEDRVAEEEDYKEVVFLSESSTIEWLII</sequence>
<keyword evidence="2" id="KW-1185">Reference proteome</keyword>
<evidence type="ECO:0000313" key="2">
    <source>
        <dbReference type="Proteomes" id="UP000275267"/>
    </source>
</evidence>
<proteinExistence type="predicted"/>
<reference evidence="2" key="1">
    <citation type="journal article" date="2019" name="Nat. Commun.">
        <title>The genome of broomcorn millet.</title>
        <authorList>
            <person name="Zou C."/>
            <person name="Miki D."/>
            <person name="Li D."/>
            <person name="Tang Q."/>
            <person name="Xiao L."/>
            <person name="Rajput S."/>
            <person name="Deng P."/>
            <person name="Jia W."/>
            <person name="Huang R."/>
            <person name="Zhang M."/>
            <person name="Sun Y."/>
            <person name="Hu J."/>
            <person name="Fu X."/>
            <person name="Schnable P.S."/>
            <person name="Li F."/>
            <person name="Zhang H."/>
            <person name="Feng B."/>
            <person name="Zhu X."/>
            <person name="Liu R."/>
            <person name="Schnable J.C."/>
            <person name="Zhu J.-K."/>
            <person name="Zhang H."/>
        </authorList>
    </citation>
    <scope>NUCLEOTIDE SEQUENCE [LARGE SCALE GENOMIC DNA]</scope>
</reference>